<evidence type="ECO:0000256" key="2">
    <source>
        <dbReference type="PROSITE-ProRule" id="PRU01213"/>
    </source>
</evidence>
<proteinExistence type="predicted"/>
<dbReference type="InterPro" id="IPR041657">
    <property type="entry name" value="HTH_17"/>
</dbReference>
<evidence type="ECO:0000259" key="3">
    <source>
        <dbReference type="PROSITE" id="PS51866"/>
    </source>
</evidence>
<gene>
    <name evidence="4" type="ORF">PU560_11045</name>
</gene>
<sequence>MTQFRISEVAGALRVSDDTVRRWVDQGRLTARQEDSGRMVVDGAELAAFVRARRAEDSKELGRASARNRLDGIVTDVRRDGLVAQVELQAGPFRLVSLMTREAADDLGLEPGSAATAVVKATTVIVEASEPGQGRR</sequence>
<dbReference type="EMBL" id="JARACI010001022">
    <property type="protein sequence ID" value="MDD9206998.1"/>
    <property type="molecule type" value="Genomic_DNA"/>
</dbReference>
<dbReference type="SUPFAM" id="SSF50331">
    <property type="entry name" value="MOP-like"/>
    <property type="match status" value="1"/>
</dbReference>
<keyword evidence="5" id="KW-1185">Reference proteome</keyword>
<evidence type="ECO:0000313" key="4">
    <source>
        <dbReference type="EMBL" id="MDD9206998.1"/>
    </source>
</evidence>
<accession>A0ABT5TZA1</accession>
<feature type="domain" description="Mop" evidence="3">
    <location>
        <begin position="63"/>
        <end position="128"/>
    </location>
</feature>
<protein>
    <submittedName>
        <fullName evidence="4">TOBE domain-containing protein</fullName>
    </submittedName>
</protein>
<dbReference type="Proteomes" id="UP001165561">
    <property type="component" value="Unassembled WGS sequence"/>
</dbReference>
<dbReference type="InterPro" id="IPR005116">
    <property type="entry name" value="Transp-assoc_OB_typ1"/>
</dbReference>
<dbReference type="Pfam" id="PF03459">
    <property type="entry name" value="TOBE"/>
    <property type="match status" value="1"/>
</dbReference>
<dbReference type="PROSITE" id="PS51866">
    <property type="entry name" value="MOP"/>
    <property type="match status" value="1"/>
</dbReference>
<dbReference type="InterPro" id="IPR008995">
    <property type="entry name" value="Mo/tungstate-bd_C_term_dom"/>
</dbReference>
<evidence type="ECO:0000256" key="1">
    <source>
        <dbReference type="ARBA" id="ARBA00022505"/>
    </source>
</evidence>
<dbReference type="Gene3D" id="2.40.50.100">
    <property type="match status" value="1"/>
</dbReference>
<dbReference type="Gene3D" id="1.10.1660.10">
    <property type="match status" value="1"/>
</dbReference>
<evidence type="ECO:0000313" key="5">
    <source>
        <dbReference type="Proteomes" id="UP001165561"/>
    </source>
</evidence>
<name>A0ABT5TZA1_9MICO</name>
<keyword evidence="1 2" id="KW-0500">Molybdenum</keyword>
<organism evidence="4 5">
    <name type="scientific">Georgenia halotolerans</name>
    <dbReference type="NCBI Taxonomy" id="3028317"/>
    <lineage>
        <taxon>Bacteria</taxon>
        <taxon>Bacillati</taxon>
        <taxon>Actinomycetota</taxon>
        <taxon>Actinomycetes</taxon>
        <taxon>Micrococcales</taxon>
        <taxon>Bogoriellaceae</taxon>
        <taxon>Georgenia</taxon>
    </lineage>
</organism>
<dbReference type="Pfam" id="PF12728">
    <property type="entry name" value="HTH_17"/>
    <property type="match status" value="1"/>
</dbReference>
<comment type="caution">
    <text evidence="4">The sequence shown here is derived from an EMBL/GenBank/DDBJ whole genome shotgun (WGS) entry which is preliminary data.</text>
</comment>
<dbReference type="InterPro" id="IPR004606">
    <property type="entry name" value="Mop_domain"/>
</dbReference>
<reference evidence="4" key="1">
    <citation type="submission" date="2023-02" db="EMBL/GenBank/DDBJ databases">
        <title>Georgenia sp.10Sc9-8, isolated from a soil sample collected from the Taklamakan desert.</title>
        <authorList>
            <person name="Liu S."/>
        </authorList>
    </citation>
    <scope>NUCLEOTIDE SEQUENCE</scope>
    <source>
        <strain evidence="4">10Sc9-8</strain>
    </source>
</reference>